<gene>
    <name evidence="2" type="ORF">ENH_00015410</name>
</gene>
<reference evidence="2" key="2">
    <citation type="submission" date="2013-10" db="EMBL/GenBank/DDBJ databases">
        <authorList>
            <person name="Aslett M."/>
        </authorList>
    </citation>
    <scope>NUCLEOTIDE SEQUENCE [LARGE SCALE GENOMIC DNA]</scope>
    <source>
        <strain evidence="2">Houghton</strain>
    </source>
</reference>
<dbReference type="EMBL" id="HG722462">
    <property type="protein sequence ID" value="CDJ62425.1"/>
    <property type="molecule type" value="Genomic_DNA"/>
</dbReference>
<feature type="region of interest" description="Disordered" evidence="1">
    <location>
        <begin position="1"/>
        <end position="22"/>
    </location>
</feature>
<dbReference type="Proteomes" id="UP000030754">
    <property type="component" value="Unassembled WGS sequence"/>
</dbReference>
<evidence type="ECO:0000256" key="1">
    <source>
        <dbReference type="SAM" id="MobiDB-lite"/>
    </source>
</evidence>
<dbReference type="OrthoDB" id="10372885at2759"/>
<protein>
    <submittedName>
        <fullName evidence="2">Uncharacterized protein</fullName>
    </submittedName>
</protein>
<keyword evidence="3" id="KW-1185">Reference proteome</keyword>
<evidence type="ECO:0000313" key="3">
    <source>
        <dbReference type="Proteomes" id="UP000030754"/>
    </source>
</evidence>
<proteinExistence type="predicted"/>
<reference evidence="2" key="1">
    <citation type="submission" date="2013-10" db="EMBL/GenBank/DDBJ databases">
        <title>Genomic analysis of the causative agents of coccidiosis in chickens.</title>
        <authorList>
            <person name="Reid A.J."/>
            <person name="Blake D."/>
            <person name="Billington K."/>
            <person name="Browne H."/>
            <person name="Dunn M."/>
            <person name="Hung S."/>
            <person name="Kawahara F."/>
            <person name="Miranda-Saavedra D."/>
            <person name="Mourier T."/>
            <person name="Nagra H."/>
            <person name="Otto T.D."/>
            <person name="Rawlings N."/>
            <person name="Sanchez A."/>
            <person name="Sanders M."/>
            <person name="Subramaniam C."/>
            <person name="Tay Y."/>
            <person name="Dear P."/>
            <person name="Doerig C."/>
            <person name="Gruber A."/>
            <person name="Parkinson J."/>
            <person name="Shirley M."/>
            <person name="Wan K.L."/>
            <person name="Berriman M."/>
            <person name="Tomley F."/>
            <person name="Pain A."/>
        </authorList>
    </citation>
    <scope>NUCLEOTIDE SEQUENCE [LARGE SCALE GENOMIC DNA]</scope>
    <source>
        <strain evidence="2">Houghton</strain>
    </source>
</reference>
<dbReference type="AlphaFoldDB" id="U6ML92"/>
<dbReference type="GeneID" id="25471721"/>
<dbReference type="RefSeq" id="XP_013439787.1">
    <property type="nucleotide sequence ID" value="XM_013584333.1"/>
</dbReference>
<accession>U6ML92</accession>
<organism evidence="2 3">
    <name type="scientific">Eimeria necatrix</name>
    <dbReference type="NCBI Taxonomy" id="51315"/>
    <lineage>
        <taxon>Eukaryota</taxon>
        <taxon>Sar</taxon>
        <taxon>Alveolata</taxon>
        <taxon>Apicomplexa</taxon>
        <taxon>Conoidasida</taxon>
        <taxon>Coccidia</taxon>
        <taxon>Eucoccidiorida</taxon>
        <taxon>Eimeriorina</taxon>
        <taxon>Eimeriidae</taxon>
        <taxon>Eimeria</taxon>
    </lineage>
</organism>
<sequence length="69" mass="7569">MGAGLSKKNFHDGSLQRAHGKPCNSFSEAHIELIVALYIAAKRPRHLQSHHAPEQQALIFTEVAVCLGH</sequence>
<evidence type="ECO:0000313" key="2">
    <source>
        <dbReference type="EMBL" id="CDJ62425.1"/>
    </source>
</evidence>
<name>U6ML92_9EIME</name>
<dbReference type="VEuPathDB" id="ToxoDB:ENH_00015410"/>